<keyword evidence="3" id="KW-1185">Reference proteome</keyword>
<sequence>MRAGQGIFPEWRRLLGAGLVAPLMAACLGLASPGHARAASEPTPTSAAIRTPDFDESVRWYRDTLGFRLIGSQSLVPGRKAVLEKSGFLLEINETDHVLPQDPDATAAVRATGAPVISLIVPDVDKEVARLSEMGVDILQPPEDQLEDSYRVAQIRDNGRHRIELREPLDDPARFNPMGR</sequence>
<dbReference type="PROSITE" id="PS51257">
    <property type="entry name" value="PROKAR_LIPOPROTEIN"/>
    <property type="match status" value="1"/>
</dbReference>
<evidence type="ECO:0000313" key="3">
    <source>
        <dbReference type="Proteomes" id="UP000605848"/>
    </source>
</evidence>
<proteinExistence type="predicted"/>
<dbReference type="InterPro" id="IPR004360">
    <property type="entry name" value="Glyas_Fos-R_dOase_dom"/>
</dbReference>
<evidence type="ECO:0000313" key="2">
    <source>
        <dbReference type="EMBL" id="MBL0404845.1"/>
    </source>
</evidence>
<dbReference type="AlphaFoldDB" id="A0A936ZBR9"/>
<accession>A0A936ZBR9</accession>
<name>A0A936ZBR9_9HYPH</name>
<protein>
    <submittedName>
        <fullName evidence="2">VOC family protein</fullName>
    </submittedName>
</protein>
<dbReference type="InterPro" id="IPR029068">
    <property type="entry name" value="Glyas_Bleomycin-R_OHBP_Dase"/>
</dbReference>
<dbReference type="SUPFAM" id="SSF54593">
    <property type="entry name" value="Glyoxalase/Bleomycin resistance protein/Dihydroxybiphenyl dioxygenase"/>
    <property type="match status" value="1"/>
</dbReference>
<dbReference type="EMBL" id="JAEQMY010000015">
    <property type="protein sequence ID" value="MBL0404845.1"/>
    <property type="molecule type" value="Genomic_DNA"/>
</dbReference>
<feature type="domain" description="VOC" evidence="1">
    <location>
        <begin position="43"/>
        <end position="168"/>
    </location>
</feature>
<dbReference type="Pfam" id="PF00903">
    <property type="entry name" value="Glyoxalase"/>
    <property type="match status" value="1"/>
</dbReference>
<organism evidence="2 3">
    <name type="scientific">Microvirga aerilata</name>
    <dbReference type="NCBI Taxonomy" id="670292"/>
    <lineage>
        <taxon>Bacteria</taxon>
        <taxon>Pseudomonadati</taxon>
        <taxon>Pseudomonadota</taxon>
        <taxon>Alphaproteobacteria</taxon>
        <taxon>Hyphomicrobiales</taxon>
        <taxon>Methylobacteriaceae</taxon>
        <taxon>Microvirga</taxon>
    </lineage>
</organism>
<reference evidence="2" key="1">
    <citation type="submission" date="2021-01" db="EMBL/GenBank/DDBJ databases">
        <title>Microvirga sp.</title>
        <authorList>
            <person name="Kim M.K."/>
        </authorList>
    </citation>
    <scope>NUCLEOTIDE SEQUENCE</scope>
    <source>
        <strain evidence="2">5420S-16</strain>
    </source>
</reference>
<dbReference type="InterPro" id="IPR037523">
    <property type="entry name" value="VOC_core"/>
</dbReference>
<dbReference type="PROSITE" id="PS51819">
    <property type="entry name" value="VOC"/>
    <property type="match status" value="1"/>
</dbReference>
<dbReference type="Gene3D" id="3.10.180.10">
    <property type="entry name" value="2,3-Dihydroxybiphenyl 1,2-Dioxygenase, domain 1"/>
    <property type="match status" value="1"/>
</dbReference>
<comment type="caution">
    <text evidence="2">The sequence shown here is derived from an EMBL/GenBank/DDBJ whole genome shotgun (WGS) entry which is preliminary data.</text>
</comment>
<evidence type="ECO:0000259" key="1">
    <source>
        <dbReference type="PROSITE" id="PS51819"/>
    </source>
</evidence>
<dbReference type="RefSeq" id="WP_202059939.1">
    <property type="nucleotide sequence ID" value="NZ_JAEQMY010000015.1"/>
</dbReference>
<gene>
    <name evidence="2" type="ORF">JKG68_12775</name>
</gene>
<dbReference type="Proteomes" id="UP000605848">
    <property type="component" value="Unassembled WGS sequence"/>
</dbReference>